<dbReference type="InterPro" id="IPR007527">
    <property type="entry name" value="Znf_SWIM"/>
</dbReference>
<evidence type="ECO:0000313" key="7">
    <source>
        <dbReference type="Proteomes" id="UP001187471"/>
    </source>
</evidence>
<evidence type="ECO:0000256" key="3">
    <source>
        <dbReference type="ARBA" id="ARBA00022833"/>
    </source>
</evidence>
<evidence type="ECO:0000256" key="1">
    <source>
        <dbReference type="ARBA" id="ARBA00022723"/>
    </source>
</evidence>
<feature type="domain" description="SWIM-type" evidence="5">
    <location>
        <begin position="416"/>
        <end position="454"/>
    </location>
</feature>
<keyword evidence="3" id="KW-0862">Zinc</keyword>
<keyword evidence="7" id="KW-1185">Reference proteome</keyword>
<dbReference type="Proteomes" id="UP001187471">
    <property type="component" value="Unassembled WGS sequence"/>
</dbReference>
<dbReference type="PROSITE" id="PS50966">
    <property type="entry name" value="ZF_SWIM"/>
    <property type="match status" value="1"/>
</dbReference>
<dbReference type="Pfam" id="PF03101">
    <property type="entry name" value="FAR1"/>
    <property type="match status" value="1"/>
</dbReference>
<comment type="caution">
    <text evidence="6">The sequence shown here is derived from an EMBL/GenBank/DDBJ whole genome shotgun (WGS) entry which is preliminary data.</text>
</comment>
<organism evidence="6 7">
    <name type="scientific">Escallonia rubra</name>
    <dbReference type="NCBI Taxonomy" id="112253"/>
    <lineage>
        <taxon>Eukaryota</taxon>
        <taxon>Viridiplantae</taxon>
        <taxon>Streptophyta</taxon>
        <taxon>Embryophyta</taxon>
        <taxon>Tracheophyta</taxon>
        <taxon>Spermatophyta</taxon>
        <taxon>Magnoliopsida</taxon>
        <taxon>eudicotyledons</taxon>
        <taxon>Gunneridae</taxon>
        <taxon>Pentapetalae</taxon>
        <taxon>asterids</taxon>
        <taxon>campanulids</taxon>
        <taxon>Escalloniales</taxon>
        <taxon>Escalloniaceae</taxon>
        <taxon>Escallonia</taxon>
    </lineage>
</organism>
<dbReference type="InterPro" id="IPR004330">
    <property type="entry name" value="FAR1_DNA_bnd_dom"/>
</dbReference>
<gene>
    <name evidence="6" type="ORF">RJ640_013780</name>
</gene>
<dbReference type="Pfam" id="PF04434">
    <property type="entry name" value="SWIM"/>
    <property type="match status" value="1"/>
</dbReference>
<dbReference type="SMART" id="SM00575">
    <property type="entry name" value="ZnF_PMZ"/>
    <property type="match status" value="1"/>
</dbReference>
<evidence type="ECO:0000256" key="2">
    <source>
        <dbReference type="ARBA" id="ARBA00022771"/>
    </source>
</evidence>
<evidence type="ECO:0000259" key="5">
    <source>
        <dbReference type="PROSITE" id="PS50966"/>
    </source>
</evidence>
<feature type="non-terminal residue" evidence="6">
    <location>
        <position position="1"/>
    </location>
</feature>
<name>A0AA88QG25_9ASTE</name>
<proteinExistence type="predicted"/>
<dbReference type="InterPro" id="IPR006564">
    <property type="entry name" value="Znf_PMZ"/>
</dbReference>
<dbReference type="PANTHER" id="PTHR47718:SF7">
    <property type="entry name" value="PROTEIN FAR1-RELATED SEQUENCE"/>
    <property type="match status" value="1"/>
</dbReference>
<dbReference type="PANTHER" id="PTHR47718">
    <property type="entry name" value="OS01G0519700 PROTEIN"/>
    <property type="match status" value="1"/>
</dbReference>
<dbReference type="AlphaFoldDB" id="A0AA88QG25"/>
<keyword evidence="2 4" id="KW-0863">Zinc-finger</keyword>
<sequence length="621" mass="71493">MTHSGRMPMASHGFQLIEEIDATNGLIDYGIPDTHVSDEPRVDDVCDLSQCDNEVRTPRENEDYENFDNFDIQQIDGKTFDTLEAAYEFYNQYALLNGFGTRKHNAHKIRATGAIFRRQFVCNKEGFKKLDDKKPNVNEKKRRDLRTCCEAMMQVTLSKKLGVWVVDKFQDVHNHPLTTTPSKVIKHRSHSKYHRTNVCNSLVSDLNHKGLKASQITRVVNVMKPSEEADVTPRQCSSIIRIERKNNVGKECHVIIKHFQEKATWVDLNDKYGLKENWWIQNMYNLRAHWAKPFLKDTFFAGMTTSGRSESIHSFFDGYVNANTMLNEFVVKYDNAVYNRRYAEEDEDFKTMNSRAVLSSDHPIEARAGECYTRSVFEIFKKKWNASVSCSHITLSKEPDVTRYRVGLITVDKEKWRTSHYYSSESVKATCSCAKFETAGILCKHIIYILKKKKIIDLPEYYILPRWTIHARYKVGDVGDRMDEIGRHSTEKGVSLLTLWSVRAKFSKVIDNGRNCPSEIREIDAWLSSFLEKQAARNNVEKLVGDKMVSEVGSSIRVSQLESIHQISIRDPAAPIKTKGRPKVASRLKSSIELAKKEKKQRTCAYCHGKGHYRTGCAKRK</sequence>
<keyword evidence="1" id="KW-0479">Metal-binding</keyword>
<dbReference type="GO" id="GO:0008270">
    <property type="term" value="F:zinc ion binding"/>
    <property type="evidence" value="ECO:0007669"/>
    <property type="project" value="UniProtKB-KW"/>
</dbReference>
<dbReference type="EMBL" id="JAVXUO010002855">
    <property type="protein sequence ID" value="KAK2969093.1"/>
    <property type="molecule type" value="Genomic_DNA"/>
</dbReference>
<protein>
    <recommendedName>
        <fullName evidence="5">SWIM-type domain-containing protein</fullName>
    </recommendedName>
</protein>
<reference evidence="6" key="1">
    <citation type="submission" date="2022-12" db="EMBL/GenBank/DDBJ databases">
        <title>Draft genome assemblies for two species of Escallonia (Escalloniales).</title>
        <authorList>
            <person name="Chanderbali A."/>
            <person name="Dervinis C."/>
            <person name="Anghel I."/>
            <person name="Soltis D."/>
            <person name="Soltis P."/>
            <person name="Zapata F."/>
        </authorList>
    </citation>
    <scope>NUCLEOTIDE SEQUENCE</scope>
    <source>
        <strain evidence="6">UCBG92.1500</strain>
        <tissue evidence="6">Leaf</tissue>
    </source>
</reference>
<evidence type="ECO:0000313" key="6">
    <source>
        <dbReference type="EMBL" id="KAK2969093.1"/>
    </source>
</evidence>
<evidence type="ECO:0000256" key="4">
    <source>
        <dbReference type="PROSITE-ProRule" id="PRU00325"/>
    </source>
</evidence>
<accession>A0AA88QG25</accession>